<evidence type="ECO:0000256" key="1">
    <source>
        <dbReference type="PROSITE-ProRule" id="PRU01251"/>
    </source>
</evidence>
<gene>
    <name evidence="3" type="ORF">JHE00_07935</name>
</gene>
<sequence length="177" mass="18719">MFERFTKDTRAVVTEAVREATRLRSPEIDPLHLLVALTRFPRGGAAALLDALDVALDDVRAQVERARRRGGVSETDAQALEGLGIDVDAIVAHVESEHGPGALTGGWRRTGGHIPFGSAAKRVLERTLRETVGLGQRTIGGEHLLTALAVVPGPAADVLAGQGLTPDLLRTALRTAS</sequence>
<dbReference type="SUPFAM" id="SSF81923">
    <property type="entry name" value="Double Clp-N motif"/>
    <property type="match status" value="2"/>
</dbReference>
<organism evidence="3 4">
    <name type="scientific">Prauserella cavernicola</name>
    <dbReference type="NCBI Taxonomy" id="2800127"/>
    <lineage>
        <taxon>Bacteria</taxon>
        <taxon>Bacillati</taxon>
        <taxon>Actinomycetota</taxon>
        <taxon>Actinomycetes</taxon>
        <taxon>Pseudonocardiales</taxon>
        <taxon>Pseudonocardiaceae</taxon>
        <taxon>Prauserella</taxon>
    </lineage>
</organism>
<dbReference type="RefSeq" id="WP_200316501.1">
    <property type="nucleotide sequence ID" value="NZ_JAENJH010000002.1"/>
</dbReference>
<dbReference type="EMBL" id="JAENJH010000002">
    <property type="protein sequence ID" value="MBK1784257.1"/>
    <property type="molecule type" value="Genomic_DNA"/>
</dbReference>
<proteinExistence type="predicted"/>
<feature type="domain" description="Clp R" evidence="2">
    <location>
        <begin position="2"/>
        <end position="177"/>
    </location>
</feature>
<dbReference type="Gene3D" id="1.10.1780.10">
    <property type="entry name" value="Clp, N-terminal domain"/>
    <property type="match status" value="2"/>
</dbReference>
<evidence type="ECO:0000313" key="4">
    <source>
        <dbReference type="Proteomes" id="UP000635245"/>
    </source>
</evidence>
<dbReference type="InterPro" id="IPR036628">
    <property type="entry name" value="Clp_N_dom_sf"/>
</dbReference>
<accession>A0A934V3E6</accession>
<dbReference type="Proteomes" id="UP000635245">
    <property type="component" value="Unassembled WGS sequence"/>
</dbReference>
<dbReference type="PROSITE" id="PS51903">
    <property type="entry name" value="CLP_R"/>
    <property type="match status" value="1"/>
</dbReference>
<dbReference type="Pfam" id="PF02861">
    <property type="entry name" value="Clp_N"/>
    <property type="match status" value="2"/>
</dbReference>
<dbReference type="AlphaFoldDB" id="A0A934V3E6"/>
<name>A0A934V3E6_9PSEU</name>
<comment type="caution">
    <text evidence="3">The sequence shown here is derived from an EMBL/GenBank/DDBJ whole genome shotgun (WGS) entry which is preliminary data.</text>
</comment>
<evidence type="ECO:0000259" key="2">
    <source>
        <dbReference type="PROSITE" id="PS51903"/>
    </source>
</evidence>
<reference evidence="3" key="1">
    <citation type="submission" date="2020-12" db="EMBL/GenBank/DDBJ databases">
        <title>Prauserella sp. ASG 168, a novel actinomycete isolated from cave rock.</title>
        <authorList>
            <person name="Suriyachadkun C."/>
        </authorList>
    </citation>
    <scope>NUCLEOTIDE SEQUENCE</scope>
    <source>
        <strain evidence="3">ASG 168</strain>
    </source>
</reference>
<dbReference type="InterPro" id="IPR004176">
    <property type="entry name" value="Clp_R_N"/>
</dbReference>
<evidence type="ECO:0000313" key="3">
    <source>
        <dbReference type="EMBL" id="MBK1784257.1"/>
    </source>
</evidence>
<protein>
    <submittedName>
        <fullName evidence="3">ATPase</fullName>
    </submittedName>
</protein>
<keyword evidence="1" id="KW-0677">Repeat</keyword>
<keyword evidence="4" id="KW-1185">Reference proteome</keyword>